<accession>A0A8S4RMV9</accession>
<evidence type="ECO:0000313" key="1">
    <source>
        <dbReference type="EMBL" id="CAH2237483.1"/>
    </source>
</evidence>
<organism evidence="1 2">
    <name type="scientific">Pararge aegeria aegeria</name>
    <dbReference type="NCBI Taxonomy" id="348720"/>
    <lineage>
        <taxon>Eukaryota</taxon>
        <taxon>Metazoa</taxon>
        <taxon>Ecdysozoa</taxon>
        <taxon>Arthropoda</taxon>
        <taxon>Hexapoda</taxon>
        <taxon>Insecta</taxon>
        <taxon>Pterygota</taxon>
        <taxon>Neoptera</taxon>
        <taxon>Endopterygota</taxon>
        <taxon>Lepidoptera</taxon>
        <taxon>Glossata</taxon>
        <taxon>Ditrysia</taxon>
        <taxon>Papilionoidea</taxon>
        <taxon>Nymphalidae</taxon>
        <taxon>Satyrinae</taxon>
        <taxon>Satyrini</taxon>
        <taxon>Parargina</taxon>
        <taxon>Pararge</taxon>
    </lineage>
</organism>
<proteinExistence type="predicted"/>
<name>A0A8S4RMV9_9NEOP</name>
<dbReference type="AlphaFoldDB" id="A0A8S4RMV9"/>
<dbReference type="EMBL" id="CAKXAJ010025271">
    <property type="protein sequence ID" value="CAH2237483.1"/>
    <property type="molecule type" value="Genomic_DNA"/>
</dbReference>
<dbReference type="Proteomes" id="UP000838756">
    <property type="component" value="Unassembled WGS sequence"/>
</dbReference>
<evidence type="ECO:0000313" key="2">
    <source>
        <dbReference type="Proteomes" id="UP000838756"/>
    </source>
</evidence>
<gene>
    <name evidence="1" type="primary">jg12816</name>
    <name evidence="1" type="ORF">PAEG_LOCUS14767</name>
</gene>
<reference evidence="1" key="1">
    <citation type="submission" date="2022-03" db="EMBL/GenBank/DDBJ databases">
        <authorList>
            <person name="Lindestad O."/>
        </authorList>
    </citation>
    <scope>NUCLEOTIDE SEQUENCE</scope>
</reference>
<sequence>MDPAETAVNRRAPACCQQLWFLPRCADGTPLWNVCIPIRSKRSVDSESAEFSIKVGPTDAQAEAAGGLNGPRTQVMWASPLTEEGIHDPKTTMACPSRWWSCWYYTPGEHCPDVCQSPQQRPGELNVSITELRTYRTLIRPFLHAENAPPTSHFTPAECC</sequence>
<comment type="caution">
    <text evidence="1">The sequence shown here is derived from an EMBL/GenBank/DDBJ whole genome shotgun (WGS) entry which is preliminary data.</text>
</comment>
<keyword evidence="2" id="KW-1185">Reference proteome</keyword>
<protein>
    <submittedName>
        <fullName evidence="1">Jg12816 protein</fullName>
    </submittedName>
</protein>